<dbReference type="EMBL" id="BMAT01007851">
    <property type="protein sequence ID" value="GFR72745.1"/>
    <property type="molecule type" value="Genomic_DNA"/>
</dbReference>
<comment type="caution">
    <text evidence="1">The sequence shown here is derived from an EMBL/GenBank/DDBJ whole genome shotgun (WGS) entry which is preliminary data.</text>
</comment>
<organism evidence="1 2">
    <name type="scientific">Elysia marginata</name>
    <dbReference type="NCBI Taxonomy" id="1093978"/>
    <lineage>
        <taxon>Eukaryota</taxon>
        <taxon>Metazoa</taxon>
        <taxon>Spiralia</taxon>
        <taxon>Lophotrochozoa</taxon>
        <taxon>Mollusca</taxon>
        <taxon>Gastropoda</taxon>
        <taxon>Heterobranchia</taxon>
        <taxon>Euthyneura</taxon>
        <taxon>Panpulmonata</taxon>
        <taxon>Sacoglossa</taxon>
        <taxon>Placobranchoidea</taxon>
        <taxon>Plakobranchidae</taxon>
        <taxon>Elysia</taxon>
    </lineage>
</organism>
<dbReference type="AlphaFoldDB" id="A0AAV4FJ18"/>
<protein>
    <submittedName>
        <fullName evidence="1">Uncharacterized protein</fullName>
    </submittedName>
</protein>
<accession>A0AAV4FJ18</accession>
<sequence length="108" mass="12189">MWRLKSALDLFLQRRFNFAQELFPLGSAQQSAAPIHQPPAIALQALTPTGARAKKLIDGFSVNCALCRCVKPFTEGAQISRETREFTYLPRCNPDRPACFQSHKRNKV</sequence>
<keyword evidence="2" id="KW-1185">Reference proteome</keyword>
<evidence type="ECO:0000313" key="1">
    <source>
        <dbReference type="EMBL" id="GFR72745.1"/>
    </source>
</evidence>
<reference evidence="1 2" key="1">
    <citation type="journal article" date="2021" name="Elife">
        <title>Chloroplast acquisition without the gene transfer in kleptoplastic sea slugs, Plakobranchus ocellatus.</title>
        <authorList>
            <person name="Maeda T."/>
            <person name="Takahashi S."/>
            <person name="Yoshida T."/>
            <person name="Shimamura S."/>
            <person name="Takaki Y."/>
            <person name="Nagai Y."/>
            <person name="Toyoda A."/>
            <person name="Suzuki Y."/>
            <person name="Arimoto A."/>
            <person name="Ishii H."/>
            <person name="Satoh N."/>
            <person name="Nishiyama T."/>
            <person name="Hasebe M."/>
            <person name="Maruyama T."/>
            <person name="Minagawa J."/>
            <person name="Obokata J."/>
            <person name="Shigenobu S."/>
        </authorList>
    </citation>
    <scope>NUCLEOTIDE SEQUENCE [LARGE SCALE GENOMIC DNA]</scope>
</reference>
<evidence type="ECO:0000313" key="2">
    <source>
        <dbReference type="Proteomes" id="UP000762676"/>
    </source>
</evidence>
<gene>
    <name evidence="1" type="ORF">ElyMa_003849600</name>
</gene>
<dbReference type="Proteomes" id="UP000762676">
    <property type="component" value="Unassembled WGS sequence"/>
</dbReference>
<name>A0AAV4FJ18_9GAST</name>
<proteinExistence type="predicted"/>